<comment type="PTM">
    <text evidence="18">Activation requires a sequential transfer of a phosphate group from a His in the primary transmitter domain, to an Asp in the receiver domain and to a His in the secondary transmitter domain.</text>
</comment>
<dbReference type="GO" id="GO:0006355">
    <property type="term" value="P:regulation of DNA-templated transcription"/>
    <property type="evidence" value="ECO:0007669"/>
    <property type="project" value="InterPro"/>
</dbReference>
<proteinExistence type="predicted"/>
<comment type="subcellular location">
    <subcellularLocation>
        <location evidence="2 17">Cell inner membrane</location>
        <topology evidence="2 17">Multi-pass membrane protein</topology>
    </subcellularLocation>
</comment>
<evidence type="ECO:0000256" key="16">
    <source>
        <dbReference type="ARBA" id="ARBA00055282"/>
    </source>
</evidence>
<dbReference type="InterPro" id="IPR003661">
    <property type="entry name" value="HisK_dim/P_dom"/>
</dbReference>
<dbReference type="Gene3D" id="1.10.287.970">
    <property type="entry name" value="His Kinase A (phosphoacceptor) domain"/>
    <property type="match status" value="1"/>
</dbReference>
<accession>A0AAJ1EK51</accession>
<dbReference type="PROSITE" id="PS50109">
    <property type="entry name" value="HIS_KIN"/>
    <property type="match status" value="1"/>
</dbReference>
<dbReference type="InterPro" id="IPR013767">
    <property type="entry name" value="PAS_fold"/>
</dbReference>
<dbReference type="Gene3D" id="1.20.120.160">
    <property type="entry name" value="HPT domain"/>
    <property type="match status" value="1"/>
</dbReference>
<dbReference type="SMART" id="SM00387">
    <property type="entry name" value="HATPase_c"/>
    <property type="match status" value="1"/>
</dbReference>
<dbReference type="InterPro" id="IPR036641">
    <property type="entry name" value="HPT_dom_sf"/>
</dbReference>
<dbReference type="InterPro" id="IPR003594">
    <property type="entry name" value="HATPase_dom"/>
</dbReference>
<dbReference type="EMBL" id="JACCJF010000006">
    <property type="protein sequence ID" value="MBZ4692995.1"/>
    <property type="molecule type" value="Genomic_DNA"/>
</dbReference>
<dbReference type="CDD" id="cd00088">
    <property type="entry name" value="HPT"/>
    <property type="match status" value="1"/>
</dbReference>
<evidence type="ECO:0000256" key="13">
    <source>
        <dbReference type="ARBA" id="ARBA00023015"/>
    </source>
</evidence>
<keyword evidence="3 17" id="KW-1003">Cell membrane</keyword>
<dbReference type="SMART" id="SM00073">
    <property type="entry name" value="HPT"/>
    <property type="match status" value="1"/>
</dbReference>
<reference evidence="28 32" key="2">
    <citation type="submission" date="2017-10" db="EMBL/GenBank/DDBJ databases">
        <title>Genome and in vitro analysis of Escherichia coli resistant to antibiotic.</title>
        <authorList>
            <person name="Pereira U.P."/>
            <person name="Facimoto C.T."/>
            <person name="Campos P.A."/>
            <person name="Araujo B.F."/>
            <person name="Royer S."/>
            <person name="Goncalves I.R."/>
            <person name="Ferreira M.L."/>
            <person name="Gontijo P."/>
            <person name="Ribas R.M."/>
        </authorList>
    </citation>
    <scope>NUCLEOTIDE SEQUENCE [LARGE SCALE GENOMIC DNA]</scope>
    <source>
        <strain evidence="28 32">UFU_EC98</strain>
    </source>
</reference>
<dbReference type="PIRSF" id="PIRSF003182">
    <property type="entry name" value="ArcB"/>
    <property type="match status" value="1"/>
</dbReference>
<dbReference type="SMART" id="SM00091">
    <property type="entry name" value="PAS"/>
    <property type="match status" value="1"/>
</dbReference>
<evidence type="ECO:0000256" key="21">
    <source>
        <dbReference type="SAM" id="Coils"/>
    </source>
</evidence>
<feature type="domain" description="HPt" evidence="27">
    <location>
        <begin position="678"/>
        <end position="771"/>
    </location>
</feature>
<feature type="transmembrane region" description="Helical" evidence="22">
    <location>
        <begin position="20"/>
        <end position="46"/>
    </location>
</feature>
<keyword evidence="14 17" id="KW-0472">Membrane</keyword>
<dbReference type="Gene3D" id="3.30.450.20">
    <property type="entry name" value="PAS domain"/>
    <property type="match status" value="1"/>
</dbReference>
<dbReference type="CDD" id="cd00130">
    <property type="entry name" value="PAS"/>
    <property type="match status" value="1"/>
</dbReference>
<feature type="transmembrane region" description="Helical" evidence="22">
    <location>
        <begin position="58"/>
        <end position="77"/>
    </location>
</feature>
<evidence type="ECO:0000256" key="18">
    <source>
        <dbReference type="PIRSR" id="PIRSR003182-50"/>
    </source>
</evidence>
<feature type="modified residue" description="Phosphohistidine" evidence="18 19">
    <location>
        <position position="717"/>
    </location>
</feature>
<evidence type="ECO:0000256" key="20">
    <source>
        <dbReference type="PROSITE-ProRule" id="PRU00169"/>
    </source>
</evidence>
<feature type="coiled-coil region" evidence="21">
    <location>
        <begin position="77"/>
        <end position="132"/>
    </location>
</feature>
<dbReference type="InterPro" id="IPR011006">
    <property type="entry name" value="CheY-like_superfamily"/>
</dbReference>
<feature type="domain" description="PAS" evidence="25">
    <location>
        <begin position="153"/>
        <end position="223"/>
    </location>
</feature>
<keyword evidence="9 17" id="KW-0418">Kinase</keyword>
<evidence type="ECO:0000256" key="5">
    <source>
        <dbReference type="ARBA" id="ARBA00022553"/>
    </source>
</evidence>
<dbReference type="CDD" id="cd00082">
    <property type="entry name" value="HisKA"/>
    <property type="match status" value="1"/>
</dbReference>
<dbReference type="SUPFAM" id="SSF55785">
    <property type="entry name" value="PYP-like sensor domain (PAS domain)"/>
    <property type="match status" value="1"/>
</dbReference>
<keyword evidence="5 18" id="KW-0597">Phosphoprotein</keyword>
<keyword evidence="13 17" id="KW-0805">Transcription regulation</keyword>
<evidence type="ECO:0000259" key="26">
    <source>
        <dbReference type="PROSITE" id="PS50113"/>
    </source>
</evidence>
<evidence type="ECO:0000256" key="3">
    <source>
        <dbReference type="ARBA" id="ARBA00022475"/>
    </source>
</evidence>
<comment type="function">
    <text evidence="16">Member of the two-component regulatory system ArcB/ArcA. Sensor-regulator protein for anaerobic repression of the arc modulon. Activates ArcA via a four-step phosphorelay. ArcB can also dephosphorylate ArcA by a reverse phosphorelay involving His-717 and Asp-576.</text>
</comment>
<evidence type="ECO:0000313" key="28">
    <source>
        <dbReference type="EMBL" id="ATP24786.1"/>
    </source>
</evidence>
<evidence type="ECO:0000259" key="27">
    <source>
        <dbReference type="PROSITE" id="PS50894"/>
    </source>
</evidence>
<evidence type="ECO:0000256" key="4">
    <source>
        <dbReference type="ARBA" id="ARBA00022519"/>
    </source>
</evidence>
<dbReference type="CDD" id="cd16922">
    <property type="entry name" value="HATPase_EvgS-ArcB-TorS-like"/>
    <property type="match status" value="1"/>
</dbReference>
<feature type="domain" description="PAC" evidence="26">
    <location>
        <begin position="226"/>
        <end position="278"/>
    </location>
</feature>
<dbReference type="InterPro" id="IPR027460">
    <property type="entry name" value="ArcB_TM_sf"/>
</dbReference>
<evidence type="ECO:0000256" key="10">
    <source>
        <dbReference type="ARBA" id="ARBA00022840"/>
    </source>
</evidence>
<evidence type="ECO:0000256" key="8">
    <source>
        <dbReference type="ARBA" id="ARBA00022741"/>
    </source>
</evidence>
<dbReference type="Pfam" id="PF02518">
    <property type="entry name" value="HATPase_c"/>
    <property type="match status" value="1"/>
</dbReference>
<evidence type="ECO:0000256" key="9">
    <source>
        <dbReference type="ARBA" id="ARBA00022777"/>
    </source>
</evidence>
<dbReference type="SMART" id="SM00388">
    <property type="entry name" value="HisKA"/>
    <property type="match status" value="1"/>
</dbReference>
<evidence type="ECO:0000256" key="22">
    <source>
        <dbReference type="SAM" id="Phobius"/>
    </source>
</evidence>
<keyword evidence="21" id="KW-0175">Coiled coil</keyword>
<dbReference type="InterPro" id="IPR040642">
    <property type="entry name" value="HKR_ArcB_TM"/>
</dbReference>
<evidence type="ECO:0000256" key="12">
    <source>
        <dbReference type="ARBA" id="ARBA00023012"/>
    </source>
</evidence>
<dbReference type="InterPro" id="IPR000700">
    <property type="entry name" value="PAS-assoc_C"/>
</dbReference>
<dbReference type="InterPro" id="IPR001789">
    <property type="entry name" value="Sig_transdc_resp-reg_receiver"/>
</dbReference>
<keyword evidence="12 17" id="KW-0902">Two-component regulatory system</keyword>
<organism evidence="29 32">
    <name type="scientific">Escherichia coli</name>
    <dbReference type="NCBI Taxonomy" id="562"/>
    <lineage>
        <taxon>Bacteria</taxon>
        <taxon>Pseudomonadati</taxon>
        <taxon>Pseudomonadota</taxon>
        <taxon>Gammaproteobacteria</taxon>
        <taxon>Enterobacterales</taxon>
        <taxon>Enterobacteriaceae</taxon>
        <taxon>Escherichia</taxon>
    </lineage>
</organism>
<dbReference type="CDD" id="cd17546">
    <property type="entry name" value="REC_hyHK_CKI1_RcsC-like"/>
    <property type="match status" value="1"/>
</dbReference>
<dbReference type="InterPro" id="IPR005467">
    <property type="entry name" value="His_kinase_dom"/>
</dbReference>
<dbReference type="PRINTS" id="PR00344">
    <property type="entry name" value="BCTRLSENSOR"/>
</dbReference>
<dbReference type="InterPro" id="IPR000014">
    <property type="entry name" value="PAS"/>
</dbReference>
<sequence>MKQIRLLAQYYVDLMMKLGLVRFSMLLALALVVLAIVVQMAVTMVLHGQVESIDVIRSIFFGLLITPWAVYFLSVVVEQLEESRQRLSRLVQKLEEMRERDLSLNVQLKDNIAQLNQEIAVREKAEAELQETFGQLKIEIKEREETQIQLEQQSSFLRSFLDASPDLVFYRNEDKEFSGCNRAMELLTGKSEKQLVHLKPADVYSPEAAAKVIETDEKVFRHNVSLTYEQWLDYPDGRKACFEIRKVPYYDRVGKRHGLMGFGRDITERKRYQDALERASRDKTTFISTISHELRTPLNGIVGLSRILLDTELTAEQEKYLKTIHVSAVTLGNIFNDIIDMDKMERRKVQLDNQPVDFTSFLADLENLSALQAQQKGLRFNLEPTLPLPHQVITDGTRLRQILWNLISNAVKFTQQGQVTVRVRYDEGDMLHFEVEDSGIGIPQDELDKIFAMYYQVKDSHGGKPATGTGIGLAVSRRLAKNMGGDITVTSEQGKGSTFTLTIHAPSVAEKVDDAFDEDDMPLPALNVLLVEDIELNVIVARSVLEKLGNSVDVAMTGKAALEMFKPGEYDLVLLDIQLPDMTGLDISRELTKRYPREDLPPLVALTANVLKDKQEYLNAGMDDVLSKPLSVPALTAMIKKFWDTQDDEESTVTTEENSKSEALLDIPMLEQYLELVGPKLITDGLAVFEKMMPGYVSVLESNLTAQDKKGIVEEGHKIKGAAGSVGLRHLQQLGQQIQSPDLPAWEDNVGEWIEEMKEEWRHDVEVLKAWVAKATKK</sequence>
<dbReference type="FunFam" id="3.30.450.20:FF:000032">
    <property type="entry name" value="Aerobic respiration control sensor protein"/>
    <property type="match status" value="1"/>
</dbReference>
<dbReference type="FunFam" id="3.40.50.2300:FF:000107">
    <property type="entry name" value="Aerobic respiration control sensor protein"/>
    <property type="match status" value="1"/>
</dbReference>
<dbReference type="PROSITE" id="PS50112">
    <property type="entry name" value="PAS"/>
    <property type="match status" value="1"/>
</dbReference>
<dbReference type="Gene3D" id="3.40.50.2300">
    <property type="match status" value="1"/>
</dbReference>
<dbReference type="EMBL" id="MOHC01000019">
    <property type="protein sequence ID" value="OJN37526.1"/>
    <property type="molecule type" value="Genomic_DNA"/>
</dbReference>
<reference evidence="30 31" key="1">
    <citation type="submission" date="2016-10" db="EMBL/GenBank/DDBJ databases">
        <title>Comprehensive resistome analysis reveals the prevalence of NDM and MCR-1 in Chinese poultry production.</title>
        <authorList>
            <person name="Wang Y."/>
            <person name="Zhang R."/>
            <person name="Li J."/>
            <person name="Wu Z."/>
            <person name="Wenjuan Y."/>
            <person name="Schwarz S."/>
            <person name="Tyrrell J."/>
            <person name="Zheng Y."/>
            <person name="Wang S."/>
            <person name="Shen Z."/>
            <person name="Liu Z."/>
            <person name="Lei L."/>
            <person name="Li M."/>
            <person name="Zhang Q."/>
            <person name="Wu C."/>
            <person name="Zhang Q."/>
            <person name="Wu Y."/>
            <person name="Walsh T."/>
            <person name="Shen J."/>
        </authorList>
    </citation>
    <scope>NUCLEOTIDE SEQUENCE [LARGE SCALE GENOMIC DNA]</scope>
    <source>
        <strain evidence="30 31">574</strain>
    </source>
</reference>
<protein>
    <recommendedName>
        <fullName evidence="17">Aerobic respiration control sensor protein</fullName>
        <ecNumber evidence="17">2.7.13.3</ecNumber>
    </recommendedName>
</protein>
<dbReference type="GO" id="GO:0005524">
    <property type="term" value="F:ATP binding"/>
    <property type="evidence" value="ECO:0007669"/>
    <property type="project" value="UniProtKB-UniRule"/>
</dbReference>
<evidence type="ECO:0000256" key="19">
    <source>
        <dbReference type="PROSITE-ProRule" id="PRU00110"/>
    </source>
</evidence>
<reference evidence="29 32" key="3">
    <citation type="submission" date="2020-06" db="EMBL/GenBank/DDBJ databases">
        <title>Genomic analysis of Escherichia coli Ec98 resistant to antibiotic.</title>
        <authorList>
            <person name="Campos L."/>
        </authorList>
    </citation>
    <scope>NUCLEOTIDE SEQUENCE [LARGE SCALE GENOMIC DNA]</scope>
    <source>
        <strain evidence="29 32">UFU_EC98</strain>
    </source>
</reference>
<dbReference type="RefSeq" id="WP_000809785.1">
    <property type="nucleotide sequence ID" value="NZ_CADCYT010000008.1"/>
</dbReference>
<evidence type="ECO:0000313" key="31">
    <source>
        <dbReference type="Proteomes" id="UP000184077"/>
    </source>
</evidence>
<evidence type="ECO:0000313" key="29">
    <source>
        <dbReference type="EMBL" id="MBZ4692995.1"/>
    </source>
</evidence>
<dbReference type="FunFam" id="1.20.120.160:FF:000003">
    <property type="entry name" value="Aerobic respiration control sensor protein"/>
    <property type="match status" value="1"/>
</dbReference>
<keyword evidence="10 17" id="KW-0067">ATP-binding</keyword>
<evidence type="ECO:0000256" key="6">
    <source>
        <dbReference type="ARBA" id="ARBA00022679"/>
    </source>
</evidence>
<evidence type="ECO:0000256" key="2">
    <source>
        <dbReference type="ARBA" id="ARBA00004429"/>
    </source>
</evidence>
<keyword evidence="6 17" id="KW-0808">Transferase</keyword>
<evidence type="ECO:0000313" key="32">
    <source>
        <dbReference type="Proteomes" id="UP000225264"/>
    </source>
</evidence>
<keyword evidence="15 17" id="KW-0804">Transcription</keyword>
<gene>
    <name evidence="29" type="primary">arcB</name>
    <name evidence="30" type="ORF">BK300_11325</name>
    <name evidence="29" type="ORF">CQ842_08055</name>
    <name evidence="28" type="ORF">CQ842_14880</name>
</gene>
<dbReference type="PROSITE" id="PS50894">
    <property type="entry name" value="HPT"/>
    <property type="match status" value="1"/>
</dbReference>
<dbReference type="PROSITE" id="PS50113">
    <property type="entry name" value="PAC"/>
    <property type="match status" value="1"/>
</dbReference>
<dbReference type="Pfam" id="PF00512">
    <property type="entry name" value="HisKA"/>
    <property type="match status" value="1"/>
</dbReference>
<dbReference type="SUPFAM" id="SSF55874">
    <property type="entry name" value="ATPase domain of HSP90 chaperone/DNA topoisomerase II/histidine kinase"/>
    <property type="match status" value="1"/>
</dbReference>
<dbReference type="Proteomes" id="UP000184077">
    <property type="component" value="Unassembled WGS sequence"/>
</dbReference>
<feature type="domain" description="Response regulatory" evidence="24">
    <location>
        <begin position="527"/>
        <end position="643"/>
    </location>
</feature>
<dbReference type="InterPro" id="IPR035965">
    <property type="entry name" value="PAS-like_dom_sf"/>
</dbReference>
<dbReference type="PANTHER" id="PTHR43047">
    <property type="entry name" value="TWO-COMPONENT HISTIDINE PROTEIN KINASE"/>
    <property type="match status" value="1"/>
</dbReference>
<dbReference type="Pfam" id="PF00989">
    <property type="entry name" value="PAS"/>
    <property type="match status" value="1"/>
</dbReference>
<feature type="domain" description="Histidine kinase" evidence="23">
    <location>
        <begin position="289"/>
        <end position="507"/>
    </location>
</feature>
<dbReference type="SUPFAM" id="SSF47384">
    <property type="entry name" value="Homodimeric domain of signal transducing histidine kinase"/>
    <property type="match status" value="1"/>
</dbReference>
<evidence type="ECO:0000256" key="7">
    <source>
        <dbReference type="ARBA" id="ARBA00022692"/>
    </source>
</evidence>
<name>A0AAJ1EK51_ECOLX</name>
<dbReference type="Gene3D" id="1.10.287.130">
    <property type="match status" value="1"/>
</dbReference>
<evidence type="ECO:0000313" key="30">
    <source>
        <dbReference type="EMBL" id="OJN37526.1"/>
    </source>
</evidence>
<dbReference type="InterPro" id="IPR036097">
    <property type="entry name" value="HisK_dim/P_sf"/>
</dbReference>
<dbReference type="InterPro" id="IPR014409">
    <property type="entry name" value="Sig_transdc_His_kin_hyb_ArcB"/>
</dbReference>
<dbReference type="Gene3D" id="3.30.565.10">
    <property type="entry name" value="Histidine kinase-like ATPase, C-terminal domain"/>
    <property type="match status" value="1"/>
</dbReference>
<evidence type="ECO:0000256" key="11">
    <source>
        <dbReference type="ARBA" id="ARBA00022989"/>
    </source>
</evidence>
<dbReference type="GO" id="GO:0005886">
    <property type="term" value="C:plasma membrane"/>
    <property type="evidence" value="ECO:0007669"/>
    <property type="project" value="UniProtKB-SubCell"/>
</dbReference>
<dbReference type="FunFam" id="3.30.565.10:FF:000025">
    <property type="entry name" value="Aerobic respiration control sensor protein"/>
    <property type="match status" value="1"/>
</dbReference>
<dbReference type="AlphaFoldDB" id="A0AAJ1EK51"/>
<dbReference type="InterPro" id="IPR008207">
    <property type="entry name" value="Sig_transdc_His_kin_Hpt_dom"/>
</dbReference>
<keyword evidence="11 22" id="KW-1133">Transmembrane helix</keyword>
<dbReference type="Pfam" id="PF00072">
    <property type="entry name" value="Response_reg"/>
    <property type="match status" value="1"/>
</dbReference>
<dbReference type="EC" id="2.7.13.3" evidence="17"/>
<evidence type="ECO:0000259" key="24">
    <source>
        <dbReference type="PROSITE" id="PS50110"/>
    </source>
</evidence>
<evidence type="ECO:0000256" key="15">
    <source>
        <dbReference type="ARBA" id="ARBA00023163"/>
    </source>
</evidence>
<dbReference type="InterPro" id="IPR004358">
    <property type="entry name" value="Sig_transdc_His_kin-like_C"/>
</dbReference>
<dbReference type="Proteomes" id="UP000225264">
    <property type="component" value="Unassembled WGS sequence"/>
</dbReference>
<dbReference type="NCBIfam" id="NF008302">
    <property type="entry name" value="PRK11091.1"/>
    <property type="match status" value="1"/>
</dbReference>
<dbReference type="GO" id="GO:0000155">
    <property type="term" value="F:phosphorelay sensor kinase activity"/>
    <property type="evidence" value="ECO:0007669"/>
    <property type="project" value="UniProtKB-UniRule"/>
</dbReference>
<dbReference type="SUPFAM" id="SSF52172">
    <property type="entry name" value="CheY-like"/>
    <property type="match status" value="1"/>
</dbReference>
<dbReference type="PROSITE" id="PS50110">
    <property type="entry name" value="RESPONSE_REGULATORY"/>
    <property type="match status" value="1"/>
</dbReference>
<evidence type="ECO:0000256" key="17">
    <source>
        <dbReference type="PIRNR" id="PIRNR003182"/>
    </source>
</evidence>
<dbReference type="SUPFAM" id="SSF47226">
    <property type="entry name" value="Histidine-containing phosphotransfer domain, HPT domain"/>
    <property type="match status" value="1"/>
</dbReference>
<evidence type="ECO:0000256" key="14">
    <source>
        <dbReference type="ARBA" id="ARBA00023136"/>
    </source>
</evidence>
<dbReference type="FunFam" id="1.10.287.130:FF:000016">
    <property type="entry name" value="Aerobic respiration control sensor protein"/>
    <property type="match status" value="1"/>
</dbReference>
<dbReference type="FunFam" id="1.10.287.970:FF:000001">
    <property type="entry name" value="Aerobic respiration control sensor protein"/>
    <property type="match status" value="1"/>
</dbReference>
<keyword evidence="4 17" id="KW-0997">Cell inner membrane</keyword>
<evidence type="ECO:0000256" key="1">
    <source>
        <dbReference type="ARBA" id="ARBA00000085"/>
    </source>
</evidence>
<keyword evidence="7 22" id="KW-0812">Transmembrane</keyword>
<comment type="catalytic activity">
    <reaction evidence="1 17">
        <text>ATP + protein L-histidine = ADP + protein N-phospho-L-histidine.</text>
        <dbReference type="EC" id="2.7.13.3"/>
    </reaction>
</comment>
<dbReference type="InterPro" id="IPR036890">
    <property type="entry name" value="HATPase_C_sf"/>
</dbReference>
<dbReference type="Pfam" id="PF18415">
    <property type="entry name" value="HKR_ArcB_TM"/>
    <property type="match status" value="1"/>
</dbReference>
<feature type="modified residue" description="4-aspartylphosphate" evidence="18 20">
    <location>
        <position position="576"/>
    </location>
</feature>
<dbReference type="NCBIfam" id="TIGR00229">
    <property type="entry name" value="sensory_box"/>
    <property type="match status" value="1"/>
</dbReference>
<dbReference type="EMBL" id="CP024092">
    <property type="protein sequence ID" value="ATP24786.1"/>
    <property type="molecule type" value="Genomic_DNA"/>
</dbReference>
<dbReference type="Pfam" id="PF01627">
    <property type="entry name" value="Hpt"/>
    <property type="match status" value="1"/>
</dbReference>
<evidence type="ECO:0000259" key="25">
    <source>
        <dbReference type="PROSITE" id="PS50112"/>
    </source>
</evidence>
<dbReference type="SMART" id="SM00448">
    <property type="entry name" value="REC"/>
    <property type="match status" value="1"/>
</dbReference>
<keyword evidence="8 17" id="KW-0547">Nucleotide-binding</keyword>
<feature type="modified residue" description="Phosphohistidine; by autocatalysis" evidence="18">
    <location>
        <position position="292"/>
    </location>
</feature>
<evidence type="ECO:0000259" key="23">
    <source>
        <dbReference type="PROSITE" id="PS50109"/>
    </source>
</evidence>